<reference evidence="8 9" key="1">
    <citation type="submission" date="2013-07" db="EMBL/GenBank/DDBJ databases">
        <authorList>
            <person name="Stoco P.H."/>
            <person name="Wagner G."/>
            <person name="Gerber A."/>
            <person name="Zaha A."/>
            <person name="Thompson C."/>
            <person name="Bartholomeu D.C."/>
            <person name="Luckemeyer D.D."/>
            <person name="Bahia D."/>
            <person name="Loreto E."/>
            <person name="Prestes E.B."/>
            <person name="Lima F.M."/>
            <person name="Rodrigues-Luiz G."/>
            <person name="Vallejo G.A."/>
            <person name="Filho J.F."/>
            <person name="Monteiro K.M."/>
            <person name="Tyler K.M."/>
            <person name="de Almeida L.G."/>
            <person name="Ortiz M.F."/>
            <person name="Siervo M.A."/>
            <person name="de Moraes M.H."/>
            <person name="Cunha O.L."/>
            <person name="Mendonca-Neto R."/>
            <person name="Silva R."/>
            <person name="Teixeira S.M."/>
            <person name="Murta S.M."/>
            <person name="Sincero T.C."/>
            <person name="Mendes T.A."/>
            <person name="Urmenyi T.P."/>
            <person name="Silva V.G."/>
            <person name="da Rocha W.D."/>
            <person name="Andersson B."/>
            <person name="Romanha A.J."/>
            <person name="Steindel M."/>
            <person name="de Vasconcelos A.T."/>
            <person name="Grisard E.C."/>
        </authorList>
    </citation>
    <scope>NUCLEOTIDE SEQUENCE [LARGE SCALE GENOMIC DNA]</scope>
    <source>
        <strain evidence="8 9">SC58</strain>
    </source>
</reference>
<evidence type="ECO:0000256" key="4">
    <source>
        <dbReference type="ARBA" id="ARBA00022728"/>
    </source>
</evidence>
<dbReference type="AlphaFoldDB" id="A0A061J015"/>
<keyword evidence="9" id="KW-1185">Reference proteome</keyword>
<keyword evidence="6 7" id="KW-0539">Nucleus</keyword>
<comment type="caution">
    <text evidence="8">The sequence shown here is derived from an EMBL/GenBank/DDBJ whole genome shotgun (WGS) entry which is preliminary data.</text>
</comment>
<evidence type="ECO:0000256" key="6">
    <source>
        <dbReference type="ARBA" id="ARBA00023242"/>
    </source>
</evidence>
<dbReference type="OrthoDB" id="190958at2759"/>
<dbReference type="InterPro" id="IPR005037">
    <property type="entry name" value="PRP38"/>
</dbReference>
<dbReference type="GO" id="GO:0005681">
    <property type="term" value="C:spliceosomal complex"/>
    <property type="evidence" value="ECO:0007669"/>
    <property type="project" value="UniProtKB-KW"/>
</dbReference>
<dbReference type="PANTHER" id="PTHR23142">
    <property type="entry name" value="PRE-MRNA-SPLICING FACTOR 38A-RELATED"/>
    <property type="match status" value="1"/>
</dbReference>
<evidence type="ECO:0000256" key="7">
    <source>
        <dbReference type="RuleBase" id="RU367025"/>
    </source>
</evidence>
<comment type="subcellular location">
    <subcellularLocation>
        <location evidence="1 7">Nucleus</location>
    </subcellularLocation>
</comment>
<organism evidence="8 9">
    <name type="scientific">Trypanosoma rangeli SC58</name>
    <dbReference type="NCBI Taxonomy" id="429131"/>
    <lineage>
        <taxon>Eukaryota</taxon>
        <taxon>Discoba</taxon>
        <taxon>Euglenozoa</taxon>
        <taxon>Kinetoplastea</taxon>
        <taxon>Metakinetoplastina</taxon>
        <taxon>Trypanosomatida</taxon>
        <taxon>Trypanosomatidae</taxon>
        <taxon>Trypanosoma</taxon>
        <taxon>Herpetosoma</taxon>
    </lineage>
</organism>
<accession>A0A061J015</accession>
<proteinExistence type="inferred from homology"/>
<dbReference type="Proteomes" id="UP000031737">
    <property type="component" value="Unassembled WGS sequence"/>
</dbReference>
<keyword evidence="3 7" id="KW-0507">mRNA processing</keyword>
<dbReference type="EMBL" id="AUPL01004844">
    <property type="protein sequence ID" value="ESL07466.1"/>
    <property type="molecule type" value="Genomic_DNA"/>
</dbReference>
<dbReference type="VEuPathDB" id="TriTrypDB:TRSC58_04844"/>
<evidence type="ECO:0000256" key="3">
    <source>
        <dbReference type="ARBA" id="ARBA00022664"/>
    </source>
</evidence>
<evidence type="ECO:0000313" key="8">
    <source>
        <dbReference type="EMBL" id="ESL07466.1"/>
    </source>
</evidence>
<keyword evidence="5 7" id="KW-0508">mRNA splicing</keyword>
<keyword evidence="4 7" id="KW-0747">Spliceosome</keyword>
<evidence type="ECO:0000256" key="1">
    <source>
        <dbReference type="ARBA" id="ARBA00004123"/>
    </source>
</evidence>
<dbReference type="Pfam" id="PF03371">
    <property type="entry name" value="PRP38"/>
    <property type="match status" value="1"/>
</dbReference>
<dbReference type="GO" id="GO:0000398">
    <property type="term" value="P:mRNA splicing, via spliceosome"/>
    <property type="evidence" value="ECO:0007669"/>
    <property type="project" value="UniProtKB-UniRule"/>
</dbReference>
<evidence type="ECO:0000256" key="2">
    <source>
        <dbReference type="ARBA" id="ARBA00006164"/>
    </source>
</evidence>
<comment type="similarity">
    <text evidence="2 7">Belongs to the PRP38 family.</text>
</comment>
<name>A0A061J015_TRYRA</name>
<evidence type="ECO:0000256" key="5">
    <source>
        <dbReference type="ARBA" id="ARBA00023187"/>
    </source>
</evidence>
<sequence>MHVLPLYFASTSCRLVRPMEGQKRMAWNLKGRSAVAALDPTTRHRILQSHAMTSCVHKPLLATIEALITLRCVGGLSGPLRRPEPFICHVTRLLQITPDPSVVLAMLHQDVHKYLRVAALFVIRLIGNDAMMREAMRVGWDDYRKIRVYGYMEDWGGTTCAKDSAAPEEEEEGFVPSPSYGIMCVDQITDRLFNVGVGAKDKNGESGSVWLGLCLSPLLL</sequence>
<comment type="function">
    <text evidence="7">Required for pre-mRNA splicing.</text>
</comment>
<evidence type="ECO:0000313" key="9">
    <source>
        <dbReference type="Proteomes" id="UP000031737"/>
    </source>
</evidence>
<gene>
    <name evidence="8" type="ORF">TRSC58_04844</name>
</gene>
<protein>
    <recommendedName>
        <fullName evidence="7">Pre-mRNA-splicing factor 38</fullName>
    </recommendedName>
</protein>